<accession>A0A3Q3ASU1</accession>
<dbReference type="PANTHER" id="PTHR11486">
    <property type="entry name" value="FIBROBLAST GROWTH FACTOR"/>
    <property type="match status" value="1"/>
</dbReference>
<dbReference type="Ensembl" id="ENSKMAT00000020304.1">
    <property type="protein sequence ID" value="ENSKMAP00000020038.1"/>
    <property type="gene ID" value="ENSKMAG00000014897.1"/>
</dbReference>
<proteinExistence type="inferred from homology"/>
<comment type="similarity">
    <text evidence="1 2">Belongs to the heparin-binding growth factors family.</text>
</comment>
<dbReference type="SUPFAM" id="SSF50353">
    <property type="entry name" value="Cytokine"/>
    <property type="match status" value="1"/>
</dbReference>
<sequence length="143" mass="15861">MCTFWGKRQKTNCVLQLKSVKPGHVVIRGQSSSLFLCSDSGGHLRGQSVYEEADCCFRELLLADGYTRFLSSLHGIPVSLAPRQAPDQHSVPFTRFLPLRNTLPVESISEEPMTNQGNFNVDSDDPFGMGLNSMVSPQLVMEK</sequence>
<evidence type="ECO:0000256" key="1">
    <source>
        <dbReference type="ARBA" id="ARBA00007936"/>
    </source>
</evidence>
<organism evidence="3 4">
    <name type="scientific">Kryptolebias marmoratus</name>
    <name type="common">Mangrove killifish</name>
    <name type="synonym">Rivulus marmoratus</name>
    <dbReference type="NCBI Taxonomy" id="37003"/>
    <lineage>
        <taxon>Eukaryota</taxon>
        <taxon>Metazoa</taxon>
        <taxon>Chordata</taxon>
        <taxon>Craniata</taxon>
        <taxon>Vertebrata</taxon>
        <taxon>Euteleostomi</taxon>
        <taxon>Actinopterygii</taxon>
        <taxon>Neopterygii</taxon>
        <taxon>Teleostei</taxon>
        <taxon>Neoteleostei</taxon>
        <taxon>Acanthomorphata</taxon>
        <taxon>Ovalentaria</taxon>
        <taxon>Atherinomorphae</taxon>
        <taxon>Cyprinodontiformes</taxon>
        <taxon>Rivulidae</taxon>
        <taxon>Kryptolebias</taxon>
    </lineage>
</organism>
<dbReference type="Proteomes" id="UP000264800">
    <property type="component" value="Unplaced"/>
</dbReference>
<dbReference type="Gene3D" id="2.80.10.50">
    <property type="match status" value="1"/>
</dbReference>
<reference evidence="3" key="1">
    <citation type="submission" date="2025-08" db="UniProtKB">
        <authorList>
            <consortium name="Ensembl"/>
        </authorList>
    </citation>
    <scope>IDENTIFICATION</scope>
</reference>
<protein>
    <recommendedName>
        <fullName evidence="2">Fibroblast growth factor</fullName>
        <shortName evidence="2">FGF</shortName>
    </recommendedName>
</protein>
<dbReference type="Pfam" id="PF00167">
    <property type="entry name" value="FGF"/>
    <property type="match status" value="1"/>
</dbReference>
<dbReference type="OMA" id="NLRGQSH"/>
<dbReference type="AlphaFoldDB" id="A0A3Q3ASU1"/>
<dbReference type="InterPro" id="IPR008996">
    <property type="entry name" value="IL1/FGF"/>
</dbReference>
<evidence type="ECO:0000256" key="2">
    <source>
        <dbReference type="RuleBase" id="RU049442"/>
    </source>
</evidence>
<dbReference type="STRING" id="37003.ENSKMAP00000020038"/>
<dbReference type="PROSITE" id="PS00247">
    <property type="entry name" value="HBGF_FGF"/>
    <property type="match status" value="1"/>
</dbReference>
<evidence type="ECO:0000313" key="3">
    <source>
        <dbReference type="Ensembl" id="ENSKMAP00000020038.1"/>
    </source>
</evidence>
<dbReference type="GeneTree" id="ENSGT00940000167425"/>
<evidence type="ECO:0000313" key="4">
    <source>
        <dbReference type="Proteomes" id="UP000264800"/>
    </source>
</evidence>
<dbReference type="InterPro" id="IPR002209">
    <property type="entry name" value="Fibroblast_GF_fam"/>
</dbReference>
<name>A0A3Q3ASU1_KRYMA</name>
<dbReference type="GO" id="GO:0008083">
    <property type="term" value="F:growth factor activity"/>
    <property type="evidence" value="ECO:0007669"/>
    <property type="project" value="InterPro"/>
</dbReference>
<keyword evidence="4" id="KW-1185">Reference proteome</keyword>
<reference evidence="3" key="2">
    <citation type="submission" date="2025-09" db="UniProtKB">
        <authorList>
            <consortium name="Ensembl"/>
        </authorList>
    </citation>
    <scope>IDENTIFICATION</scope>
</reference>